<dbReference type="Pfam" id="PF07195">
    <property type="entry name" value="FliD_C"/>
    <property type="match status" value="1"/>
</dbReference>
<feature type="domain" description="Flagellar hook-associated protein 2 N-terminal" evidence="8">
    <location>
        <begin position="11"/>
        <end position="110"/>
    </location>
</feature>
<dbReference type="InterPro" id="IPR003481">
    <property type="entry name" value="FliD_N"/>
</dbReference>
<evidence type="ECO:0000256" key="7">
    <source>
        <dbReference type="ARBA" id="ARBA00033192"/>
    </source>
</evidence>
<protein>
    <recommendedName>
        <fullName evidence="7">Filament cap protein</fullName>
    </recommendedName>
    <alternativeName>
        <fullName evidence="6">Flagellar cap protein</fullName>
    </alternativeName>
</protein>
<name>A0A3B0ZXY1_9ZZZZ</name>
<dbReference type="PANTHER" id="PTHR30288:SF0">
    <property type="entry name" value="FLAGELLAR HOOK-ASSOCIATED PROTEIN 2"/>
    <property type="match status" value="1"/>
</dbReference>
<keyword evidence="4" id="KW-0175">Coiled coil</keyword>
<gene>
    <name evidence="10" type="ORF">MNBD_GAMMA22-2145</name>
</gene>
<keyword evidence="5" id="KW-0975">Bacterial flagellum</keyword>
<dbReference type="AlphaFoldDB" id="A0A3B0ZXY1"/>
<evidence type="ECO:0000259" key="8">
    <source>
        <dbReference type="Pfam" id="PF02465"/>
    </source>
</evidence>
<evidence type="ECO:0000256" key="3">
    <source>
        <dbReference type="ARBA" id="ARBA00011255"/>
    </source>
</evidence>
<evidence type="ECO:0000256" key="5">
    <source>
        <dbReference type="ARBA" id="ARBA00023143"/>
    </source>
</evidence>
<dbReference type="InterPro" id="IPR010809">
    <property type="entry name" value="FliD_C"/>
</dbReference>
<dbReference type="GO" id="GO:0009424">
    <property type="term" value="C:bacterial-type flagellum hook"/>
    <property type="evidence" value="ECO:0007669"/>
    <property type="project" value="InterPro"/>
</dbReference>
<dbReference type="InterPro" id="IPR040026">
    <property type="entry name" value="FliD"/>
</dbReference>
<dbReference type="Pfam" id="PF02465">
    <property type="entry name" value="FliD_N"/>
    <property type="match status" value="1"/>
</dbReference>
<comment type="subunit">
    <text evidence="3">Homopentamer.</text>
</comment>
<evidence type="ECO:0000256" key="2">
    <source>
        <dbReference type="ARBA" id="ARBA00009764"/>
    </source>
</evidence>
<comment type="subcellular location">
    <subcellularLocation>
        <location evidence="1">Bacterial flagellum</location>
    </subcellularLocation>
</comment>
<dbReference type="GO" id="GO:0071973">
    <property type="term" value="P:bacterial-type flagellum-dependent cell motility"/>
    <property type="evidence" value="ECO:0007669"/>
    <property type="project" value="TreeGrafter"/>
</dbReference>
<evidence type="ECO:0000313" key="10">
    <source>
        <dbReference type="EMBL" id="VAW94100.1"/>
    </source>
</evidence>
<accession>A0A3B0ZXY1</accession>
<organism evidence="10">
    <name type="scientific">hydrothermal vent metagenome</name>
    <dbReference type="NCBI Taxonomy" id="652676"/>
    <lineage>
        <taxon>unclassified sequences</taxon>
        <taxon>metagenomes</taxon>
        <taxon>ecological metagenomes</taxon>
    </lineage>
</organism>
<evidence type="ECO:0000256" key="6">
    <source>
        <dbReference type="ARBA" id="ARBA00033074"/>
    </source>
</evidence>
<feature type="domain" description="Flagellar hook-associated protein 2 C-terminal" evidence="9">
    <location>
        <begin position="243"/>
        <end position="476"/>
    </location>
</feature>
<evidence type="ECO:0000259" key="9">
    <source>
        <dbReference type="Pfam" id="PF07195"/>
    </source>
</evidence>
<reference evidence="10" key="1">
    <citation type="submission" date="2018-06" db="EMBL/GenBank/DDBJ databases">
        <authorList>
            <person name="Zhirakovskaya E."/>
        </authorList>
    </citation>
    <scope>NUCLEOTIDE SEQUENCE</scope>
</reference>
<dbReference type="PANTHER" id="PTHR30288">
    <property type="entry name" value="FLAGELLAR CAP/ASSEMBLY PROTEIN FLID"/>
    <property type="match status" value="1"/>
</dbReference>
<dbReference type="GO" id="GO:0009421">
    <property type="term" value="C:bacterial-type flagellum filament cap"/>
    <property type="evidence" value="ECO:0007669"/>
    <property type="project" value="InterPro"/>
</dbReference>
<proteinExistence type="inferred from homology"/>
<evidence type="ECO:0000256" key="1">
    <source>
        <dbReference type="ARBA" id="ARBA00004365"/>
    </source>
</evidence>
<sequence>MATISSAGVGSGLDVASLVEQLVAAEGDPVRTRLDRKEADLQEGLTSMATFRGVLTEFKTSLENLRSGEQLRVIDVLSSDVEEDSISITSNNQAIPTEFNVNVLQLAKSHKLTSTQFESDTSAVGSGTLTFQFGHYKEATNEFELNSESSVHTIKIEPQTNNLRGISEAINRANIGVKSIVINNGDGARLIFSSLSTGENNNLRITTSDDDGIDNDLSGLSSLAYDASANLGSGKNVHETQVAQDSILNIDGIEVRKDSNTINNVIRGVTFDVHSITENSVNVRLELNDKAAAEFISAFVTSYNELMSTVDELTGFDPNTQIAGPLSGEPAIRNIVEQLRRNLSVNFDKVNDNFISLATIGIDTERNGKLKLDMEKLNTAIAINLPEVVRLFAKTGSTQDPLVEFVSASNQTTAGKHEINITQLATKALLNTQMISVPNIKINNENNNYVFKIDGIETNNFELTRKIYNSIDELATELQTRINADSNLSEAGVSVNVTNNAGMLQISSNKFGSGSRVELVSVDTNSSELGLIVAKGIDGVDVAGTLAKQEAIGSGQVLTGTRDVEGLSVKVLAGDLGKRKNVIFSRGIAEQLDLLLNKITQADGVLATSNSGSEKRLEDITTQREVLARRLAKLEERLMKQFSALDSSLSKMQTTSEFLTNQLGGLPGARNSGGR</sequence>
<dbReference type="EMBL" id="UOFS01000014">
    <property type="protein sequence ID" value="VAW94100.1"/>
    <property type="molecule type" value="Genomic_DNA"/>
</dbReference>
<evidence type="ECO:0000256" key="4">
    <source>
        <dbReference type="ARBA" id="ARBA00023054"/>
    </source>
</evidence>
<comment type="similarity">
    <text evidence="2">Belongs to the FliD family.</text>
</comment>
<dbReference type="GO" id="GO:0007155">
    <property type="term" value="P:cell adhesion"/>
    <property type="evidence" value="ECO:0007669"/>
    <property type="project" value="InterPro"/>
</dbReference>